<dbReference type="Pfam" id="PF14334">
    <property type="entry name" value="DUF4390"/>
    <property type="match status" value="1"/>
</dbReference>
<dbReference type="OrthoDB" id="5298153at2"/>
<evidence type="ECO:0008006" key="3">
    <source>
        <dbReference type="Google" id="ProtNLM"/>
    </source>
</evidence>
<proteinExistence type="predicted"/>
<gene>
    <name evidence="1" type="ORF">CBY09_10975</name>
</gene>
<accession>A0A235ENE8</accession>
<reference evidence="1 2" key="1">
    <citation type="submission" date="2017-07" db="EMBL/GenBank/DDBJ databases">
        <title>Acidovorax KNDSW TSA 6 genome sequence and assembly.</title>
        <authorList>
            <person name="Mayilraj S."/>
        </authorList>
    </citation>
    <scope>NUCLEOTIDE SEQUENCE [LARGE SCALE GENOMIC DNA]</scope>
    <source>
        <strain evidence="1 2">KNDSW-TSA6</strain>
    </source>
</reference>
<dbReference type="EMBL" id="NOIG01000006">
    <property type="protein sequence ID" value="OYD50551.1"/>
    <property type="molecule type" value="Genomic_DNA"/>
</dbReference>
<dbReference type="AlphaFoldDB" id="A0A235ENE8"/>
<keyword evidence="2" id="KW-1185">Reference proteome</keyword>
<sequence length="226" mass="25546">MRSVTTTDFFTHCCKNRRNGPAGVHWLLFCAAVLSLCLWGGLLAPPATAAQAANAEVGELRLERAEDGLYLGANLQFDLPDLAEDALYKGIPMFFVADAQVLRDRWYWSDRLVAETTRYFRLSYQPLTRRWRLNISAVPFTNSGLGVVLGQNFDSYDEAMASIQRFSRWKIAERDVIEADAVHTVNFRFRLDMSQLPRPFQIGAVGRSGWNLLVSRSQRLGAEPAR</sequence>
<protein>
    <recommendedName>
        <fullName evidence="3">DUF4390 domain-containing protein</fullName>
    </recommendedName>
</protein>
<organism evidence="1 2">
    <name type="scientific">Acidovorax kalamii</name>
    <dbReference type="NCBI Taxonomy" id="2004485"/>
    <lineage>
        <taxon>Bacteria</taxon>
        <taxon>Pseudomonadati</taxon>
        <taxon>Pseudomonadota</taxon>
        <taxon>Betaproteobacteria</taxon>
        <taxon>Burkholderiales</taxon>
        <taxon>Comamonadaceae</taxon>
        <taxon>Acidovorax</taxon>
    </lineage>
</organism>
<evidence type="ECO:0000313" key="2">
    <source>
        <dbReference type="Proteomes" id="UP000215441"/>
    </source>
</evidence>
<name>A0A235ENE8_9BURK</name>
<comment type="caution">
    <text evidence="1">The sequence shown here is derived from an EMBL/GenBank/DDBJ whole genome shotgun (WGS) entry which is preliminary data.</text>
</comment>
<dbReference type="Proteomes" id="UP000215441">
    <property type="component" value="Unassembled WGS sequence"/>
</dbReference>
<evidence type="ECO:0000313" key="1">
    <source>
        <dbReference type="EMBL" id="OYD50551.1"/>
    </source>
</evidence>
<dbReference type="InterPro" id="IPR025500">
    <property type="entry name" value="DUF4390"/>
</dbReference>